<gene>
    <name evidence="2" type="ordered locus">Shew_1692</name>
</gene>
<proteinExistence type="predicted"/>
<organism evidence="2 3">
    <name type="scientific">Shewanella loihica (strain ATCC BAA-1088 / PV-4)</name>
    <dbReference type="NCBI Taxonomy" id="323850"/>
    <lineage>
        <taxon>Bacteria</taxon>
        <taxon>Pseudomonadati</taxon>
        <taxon>Pseudomonadota</taxon>
        <taxon>Gammaproteobacteria</taxon>
        <taxon>Alteromonadales</taxon>
        <taxon>Shewanellaceae</taxon>
        <taxon>Shewanella</taxon>
    </lineage>
</organism>
<dbReference type="STRING" id="323850.Shew_1692"/>
<dbReference type="HOGENOM" id="CLU_1569634_0_0_6"/>
<evidence type="ECO:0000256" key="1">
    <source>
        <dbReference type="SAM" id="Coils"/>
    </source>
</evidence>
<evidence type="ECO:0000313" key="2">
    <source>
        <dbReference type="EMBL" id="ABO23559.1"/>
    </source>
</evidence>
<dbReference type="AlphaFoldDB" id="A3QDL1"/>
<dbReference type="RefSeq" id="WP_011865491.1">
    <property type="nucleotide sequence ID" value="NC_009092.1"/>
</dbReference>
<evidence type="ECO:0000313" key="3">
    <source>
        <dbReference type="Proteomes" id="UP000001558"/>
    </source>
</evidence>
<dbReference type="KEGG" id="slo:Shew_1692"/>
<dbReference type="Proteomes" id="UP000001558">
    <property type="component" value="Chromosome"/>
</dbReference>
<name>A3QDL1_SHELP</name>
<accession>A3QDL1</accession>
<keyword evidence="1" id="KW-0175">Coiled coil</keyword>
<reference evidence="2 3" key="1">
    <citation type="submission" date="2007-03" db="EMBL/GenBank/DDBJ databases">
        <title>Complete sequence of Shewanella loihica PV-4.</title>
        <authorList>
            <consortium name="US DOE Joint Genome Institute"/>
            <person name="Copeland A."/>
            <person name="Lucas S."/>
            <person name="Lapidus A."/>
            <person name="Barry K."/>
            <person name="Detter J.C."/>
            <person name="Glavina del Rio T."/>
            <person name="Hammon N."/>
            <person name="Israni S."/>
            <person name="Dalin E."/>
            <person name="Tice H."/>
            <person name="Pitluck S."/>
            <person name="Chain P."/>
            <person name="Malfatti S."/>
            <person name="Shin M."/>
            <person name="Vergez L."/>
            <person name="Schmutz J."/>
            <person name="Larimer F."/>
            <person name="Land M."/>
            <person name="Hauser L."/>
            <person name="Kyrpides N."/>
            <person name="Mikhailova N."/>
            <person name="Romine M.F."/>
            <person name="Serres G."/>
            <person name="Fredrickson J."/>
            <person name="Tiedje J."/>
            <person name="Richardson P."/>
        </authorList>
    </citation>
    <scope>NUCLEOTIDE SEQUENCE [LARGE SCALE GENOMIC DNA]</scope>
    <source>
        <strain evidence="3">ATCC BAA-1088 / PV-4</strain>
    </source>
</reference>
<protein>
    <submittedName>
        <fullName evidence="2">Uncharacterized protein</fullName>
    </submittedName>
</protein>
<feature type="coiled-coil region" evidence="1">
    <location>
        <begin position="62"/>
        <end position="89"/>
    </location>
</feature>
<sequence length="170" mass="19448" precursor="true">MEFWNEFKNSVAVALLFLLLGFIGGVGAYKYLSDFFNADVVLKGSYVYKTDIEKQFISAELYEKALKRIEGLETKNADLKSNNDSLRASVSEFSRSICQRYASEANSIIDEQREVEDSIQNALSLFISYSKKDEERLAADKEKAIELRKYSAQLNEQLIQVREKISKCVK</sequence>
<keyword evidence="3" id="KW-1185">Reference proteome</keyword>
<dbReference type="EMBL" id="CP000606">
    <property type="protein sequence ID" value="ABO23559.1"/>
    <property type="molecule type" value="Genomic_DNA"/>
</dbReference>